<dbReference type="EMBL" id="JBEYBF010000018">
    <property type="protein sequence ID" value="MEU1954921.1"/>
    <property type="molecule type" value="Genomic_DNA"/>
</dbReference>
<gene>
    <name evidence="1" type="ORF">ABZ510_24020</name>
</gene>
<organism evidence="1 2">
    <name type="scientific">Nocardia rhamnosiphila</name>
    <dbReference type="NCBI Taxonomy" id="426716"/>
    <lineage>
        <taxon>Bacteria</taxon>
        <taxon>Bacillati</taxon>
        <taxon>Actinomycetota</taxon>
        <taxon>Actinomycetes</taxon>
        <taxon>Mycobacteriales</taxon>
        <taxon>Nocardiaceae</taxon>
        <taxon>Nocardia</taxon>
    </lineage>
</organism>
<proteinExistence type="predicted"/>
<name>A0ABV2WVN9_9NOCA</name>
<dbReference type="Proteomes" id="UP001550628">
    <property type="component" value="Unassembled WGS sequence"/>
</dbReference>
<evidence type="ECO:0008006" key="3">
    <source>
        <dbReference type="Google" id="ProtNLM"/>
    </source>
</evidence>
<dbReference type="RefSeq" id="WP_356955810.1">
    <property type="nucleotide sequence ID" value="NZ_JBEYBD010000004.1"/>
</dbReference>
<evidence type="ECO:0000313" key="2">
    <source>
        <dbReference type="Proteomes" id="UP001550628"/>
    </source>
</evidence>
<reference evidence="1 2" key="1">
    <citation type="submission" date="2024-06" db="EMBL/GenBank/DDBJ databases">
        <title>The Natural Products Discovery Center: Release of the First 8490 Sequenced Strains for Exploring Actinobacteria Biosynthetic Diversity.</title>
        <authorList>
            <person name="Kalkreuter E."/>
            <person name="Kautsar S.A."/>
            <person name="Yang D."/>
            <person name="Bader C.D."/>
            <person name="Teijaro C.N."/>
            <person name="Fluegel L."/>
            <person name="Davis C.M."/>
            <person name="Simpson J.R."/>
            <person name="Lauterbach L."/>
            <person name="Steele A.D."/>
            <person name="Gui C."/>
            <person name="Meng S."/>
            <person name="Li G."/>
            <person name="Viehrig K."/>
            <person name="Ye F."/>
            <person name="Su P."/>
            <person name="Kiefer A.F."/>
            <person name="Nichols A."/>
            <person name="Cepeda A.J."/>
            <person name="Yan W."/>
            <person name="Fan B."/>
            <person name="Jiang Y."/>
            <person name="Adhikari A."/>
            <person name="Zheng C.-J."/>
            <person name="Schuster L."/>
            <person name="Cowan T.M."/>
            <person name="Smanski M.J."/>
            <person name="Chevrette M.G."/>
            <person name="De Carvalho L.P.S."/>
            <person name="Shen B."/>
        </authorList>
    </citation>
    <scope>NUCLEOTIDE SEQUENCE [LARGE SCALE GENOMIC DNA]</scope>
    <source>
        <strain evidence="1 2">NPDC019708</strain>
    </source>
</reference>
<accession>A0ABV2WVN9</accession>
<keyword evidence="2" id="KW-1185">Reference proteome</keyword>
<protein>
    <recommendedName>
        <fullName evidence="3">DUF4253 domain-containing protein</fullName>
    </recommendedName>
</protein>
<evidence type="ECO:0000313" key="1">
    <source>
        <dbReference type="EMBL" id="MEU1954921.1"/>
    </source>
</evidence>
<comment type="caution">
    <text evidence="1">The sequence shown here is derived from an EMBL/GenBank/DDBJ whole genome shotgun (WGS) entry which is preliminary data.</text>
</comment>
<sequence>MGVNIWVGVADWARLTETLQRSGADEMWDLLFPFPNSYDSPNSHHHLPVAVEPESVFAPRIDLVDDGVLWWPTIVDRWYARGVFRGIGAGGSYKPHFYLRDLVEHTAQRADAPKETLAPLGAWLSRLLPDEGSDELAAMGPGSTTGIYGFPPAEVAELAQLWRHRRDRMEDLRPAITAQLDEDTWLPDFDSAVRLLQDWGEILIRAQQHGWGLFYLID</sequence>